<protein>
    <submittedName>
        <fullName evidence="2">Thioesterase</fullName>
    </submittedName>
</protein>
<dbReference type="Proteomes" id="UP000805841">
    <property type="component" value="Unassembled WGS sequence"/>
</dbReference>
<dbReference type="RefSeq" id="WP_190421897.1">
    <property type="nucleotide sequence ID" value="NZ_JAAOCA010000017.1"/>
</dbReference>
<evidence type="ECO:0000313" key="3">
    <source>
        <dbReference type="Proteomes" id="UP000805841"/>
    </source>
</evidence>
<dbReference type="EMBL" id="JAAOCA010000017">
    <property type="protein sequence ID" value="MBD1599981.1"/>
    <property type="molecule type" value="Genomic_DNA"/>
</dbReference>
<evidence type="ECO:0000259" key="1">
    <source>
        <dbReference type="Pfam" id="PF09500"/>
    </source>
</evidence>
<comment type="caution">
    <text evidence="2">The sequence shown here is derived from an EMBL/GenBank/DDBJ whole genome shotgun (WGS) entry which is preliminary data.</text>
</comment>
<dbReference type="NCBIfam" id="TIGR02447">
    <property type="entry name" value="yiiD_Cterm"/>
    <property type="match status" value="1"/>
</dbReference>
<dbReference type="SUPFAM" id="SSF54637">
    <property type="entry name" value="Thioesterase/thiol ester dehydrase-isomerase"/>
    <property type="match status" value="1"/>
</dbReference>
<keyword evidence="3" id="KW-1185">Reference proteome</keyword>
<accession>A0ABR7Z3A1</accession>
<name>A0ABR7Z3A1_9PSED</name>
<dbReference type="InterPro" id="IPR012660">
    <property type="entry name" value="YiiD_C"/>
</dbReference>
<feature type="domain" description="Thioesterase putative" evidence="1">
    <location>
        <begin position="11"/>
        <end position="154"/>
    </location>
</feature>
<proteinExistence type="predicted"/>
<organism evidence="2 3">
    <name type="scientific">Pseudomonas typographi</name>
    <dbReference type="NCBI Taxonomy" id="2715964"/>
    <lineage>
        <taxon>Bacteria</taxon>
        <taxon>Pseudomonadati</taxon>
        <taxon>Pseudomonadota</taxon>
        <taxon>Gammaproteobacteria</taxon>
        <taxon>Pseudomonadales</taxon>
        <taxon>Pseudomonadaceae</taxon>
        <taxon>Pseudomonas</taxon>
    </lineage>
</organism>
<evidence type="ECO:0000313" key="2">
    <source>
        <dbReference type="EMBL" id="MBD1599981.1"/>
    </source>
</evidence>
<gene>
    <name evidence="2" type="ORF">HAQ05_14890</name>
</gene>
<dbReference type="Pfam" id="PF09500">
    <property type="entry name" value="YiiD_C"/>
    <property type="match status" value="1"/>
</dbReference>
<dbReference type="Gene3D" id="3.10.129.10">
    <property type="entry name" value="Hotdog Thioesterase"/>
    <property type="match status" value="1"/>
</dbReference>
<reference evidence="2 3" key="1">
    <citation type="journal article" date="2020" name="Insects">
        <title>Bacteria Belonging to Pseudomonas typographi sp. nov. from the Bark Beetle Ips typographus Have Genomic Potential to Aid in the Host Ecology.</title>
        <authorList>
            <person name="Peral-Aranega E."/>
            <person name="Saati-Santamaria Z."/>
            <person name="Kolarik M."/>
            <person name="Rivas R."/>
            <person name="Garcia-Fraile P."/>
        </authorList>
    </citation>
    <scope>NUCLEOTIDE SEQUENCE [LARGE SCALE GENOMIC DNA]</scope>
    <source>
        <strain evidence="2 3">CA3A</strain>
    </source>
</reference>
<dbReference type="InterPro" id="IPR029069">
    <property type="entry name" value="HotDog_dom_sf"/>
</dbReference>
<sequence length="155" mass="17164">MSTDPKALAMDLEALLHHDIPLTRDMGLRVLAWEGQCLTLGLPLAPNVNHQHTQFGGSLYCGAVLAGWGWLHLALSEAGETGGHVVIQDGHIEYPLPVRGDAQAICPAPEAAVWQRFLKTWRRHGRARIELQTYLREAGETQAAVRFTGQYVLHR</sequence>